<feature type="chain" id="PRO_5005513857" evidence="3">
    <location>
        <begin position="22"/>
        <end position="385"/>
    </location>
</feature>
<accession>A0A0K8P9G2</accession>
<name>A0A0K8P9G2_9CHLR</name>
<protein>
    <submittedName>
        <fullName evidence="5">ABC-type branched-chain amino acid transport system, periplasmic component</fullName>
    </submittedName>
</protein>
<dbReference type="Pfam" id="PF13458">
    <property type="entry name" value="Peripla_BP_6"/>
    <property type="match status" value="1"/>
</dbReference>
<dbReference type="Gene3D" id="3.40.50.2300">
    <property type="match status" value="2"/>
</dbReference>
<dbReference type="PANTHER" id="PTHR30483:SF6">
    <property type="entry name" value="PERIPLASMIC BINDING PROTEIN OF ABC TRANSPORTER FOR NATURAL AMINO ACIDS"/>
    <property type="match status" value="1"/>
</dbReference>
<feature type="domain" description="Leucine-binding protein" evidence="4">
    <location>
        <begin position="31"/>
        <end position="371"/>
    </location>
</feature>
<feature type="signal peptide" evidence="3">
    <location>
        <begin position="1"/>
        <end position="21"/>
    </location>
</feature>
<evidence type="ECO:0000313" key="5">
    <source>
        <dbReference type="EMBL" id="GAP39292.1"/>
    </source>
</evidence>
<dbReference type="OrthoDB" id="9783240at2"/>
<reference evidence="5" key="1">
    <citation type="journal article" date="2015" name="Genome Announc.">
        <title>Draft Genome Sequence of Anaerolineae Strain TC1, a Novel Isolate from a Methanogenic Wastewater Treatment System.</title>
        <authorList>
            <person name="Matsuura N."/>
            <person name="Tourlousse D.M."/>
            <person name="Sun L."/>
            <person name="Toyonaga M."/>
            <person name="Kuroda K."/>
            <person name="Ohashi A."/>
            <person name="Cruz R."/>
            <person name="Yamaguchi T."/>
            <person name="Sekiguchi Y."/>
        </authorList>
    </citation>
    <scope>NUCLEOTIDE SEQUENCE [LARGE SCALE GENOMIC DNA]</scope>
    <source>
        <strain evidence="5">TC1</strain>
    </source>
</reference>
<dbReference type="STRING" id="1678840.ATC1_11219"/>
<dbReference type="CDD" id="cd06347">
    <property type="entry name" value="PBP1_ABC_LivK_ligand_binding-like"/>
    <property type="match status" value="1"/>
</dbReference>
<evidence type="ECO:0000256" key="2">
    <source>
        <dbReference type="ARBA" id="ARBA00022729"/>
    </source>
</evidence>
<evidence type="ECO:0000256" key="1">
    <source>
        <dbReference type="ARBA" id="ARBA00010062"/>
    </source>
</evidence>
<organism evidence="5">
    <name type="scientific">Flexilinea flocculi</name>
    <dbReference type="NCBI Taxonomy" id="1678840"/>
    <lineage>
        <taxon>Bacteria</taxon>
        <taxon>Bacillati</taxon>
        <taxon>Chloroflexota</taxon>
        <taxon>Anaerolineae</taxon>
        <taxon>Anaerolineales</taxon>
        <taxon>Anaerolineaceae</taxon>
        <taxon>Flexilinea</taxon>
    </lineage>
</organism>
<sequence>MKKFVLLMVVLSLSLVMGISAVSAEKTIPDEINLGMISTISGSQAIDGQNMTDAIKLVQKELEENGGLDVDGKKVKINWIIEDCEAKPEIAVNAAQKLIEQDGVLAIVGPNNSGDTIASAEISQAAKIPQITNTGTNEAVTKVGDYVFRACIIDPFQGKVVAQFAYENLGLRKTAVIYDNADTYSAGLDKAFVDAFVALGGEVVANEAFSGADVKDFSAQLINIKNANPEAVFVPAHIDNIPLILQQIRGMGIEATLLGCDSWDYAAMPELVGLDVIEGAYYVTGFSPDAETAADFVKAFTDLAGYRPSFCSAMAYEAAHIVLNAIQNAETIDGTGIRDAMMKTELDLPSGHVTFDEFRNPIKSGIILQVRNGVAQYVGSVSPSK</sequence>
<evidence type="ECO:0000313" key="6">
    <source>
        <dbReference type="Proteomes" id="UP000053370"/>
    </source>
</evidence>
<dbReference type="EMBL" id="DF968179">
    <property type="protein sequence ID" value="GAP39292.1"/>
    <property type="molecule type" value="Genomic_DNA"/>
</dbReference>
<keyword evidence="6" id="KW-1185">Reference proteome</keyword>
<dbReference type="PANTHER" id="PTHR30483">
    <property type="entry name" value="LEUCINE-SPECIFIC-BINDING PROTEIN"/>
    <property type="match status" value="1"/>
</dbReference>
<dbReference type="InterPro" id="IPR028081">
    <property type="entry name" value="Leu-bd"/>
</dbReference>
<dbReference type="Proteomes" id="UP000053370">
    <property type="component" value="Unassembled WGS sequence"/>
</dbReference>
<dbReference type="AlphaFoldDB" id="A0A0K8P9G2"/>
<dbReference type="SUPFAM" id="SSF53822">
    <property type="entry name" value="Periplasmic binding protein-like I"/>
    <property type="match status" value="1"/>
</dbReference>
<evidence type="ECO:0000259" key="4">
    <source>
        <dbReference type="Pfam" id="PF13458"/>
    </source>
</evidence>
<dbReference type="InterPro" id="IPR028082">
    <property type="entry name" value="Peripla_BP_I"/>
</dbReference>
<keyword evidence="2 3" id="KW-0732">Signal</keyword>
<dbReference type="InterPro" id="IPR051010">
    <property type="entry name" value="BCAA_transport"/>
</dbReference>
<gene>
    <name evidence="5" type="ORF">ATC1_11219</name>
</gene>
<proteinExistence type="inferred from homology"/>
<comment type="similarity">
    <text evidence="1">Belongs to the leucine-binding protein family.</text>
</comment>
<evidence type="ECO:0000256" key="3">
    <source>
        <dbReference type="SAM" id="SignalP"/>
    </source>
</evidence>
<dbReference type="RefSeq" id="WP_062277312.1">
    <property type="nucleotide sequence ID" value="NZ_DF968179.1"/>
</dbReference>